<feature type="region of interest" description="Disordered" evidence="2">
    <location>
        <begin position="784"/>
        <end position="810"/>
    </location>
</feature>
<feature type="region of interest" description="Disordered" evidence="2">
    <location>
        <begin position="659"/>
        <end position="711"/>
    </location>
</feature>
<dbReference type="GO" id="GO:0005814">
    <property type="term" value="C:centriole"/>
    <property type="evidence" value="ECO:0007669"/>
    <property type="project" value="TreeGrafter"/>
</dbReference>
<dbReference type="PANTHER" id="PTHR15721:SF2">
    <property type="entry name" value="PROTEIN TALPID3"/>
    <property type="match status" value="1"/>
</dbReference>
<name>A0A3Q3L8W7_9TELE</name>
<feature type="compositionally biased region" description="Low complexity" evidence="2">
    <location>
        <begin position="1457"/>
        <end position="1472"/>
    </location>
</feature>
<feature type="compositionally biased region" description="Basic and acidic residues" evidence="2">
    <location>
        <begin position="1293"/>
        <end position="1318"/>
    </location>
</feature>
<feature type="region of interest" description="Disordered" evidence="2">
    <location>
        <begin position="842"/>
        <end position="881"/>
    </location>
</feature>
<feature type="region of interest" description="Disordered" evidence="2">
    <location>
        <begin position="1"/>
        <end position="142"/>
    </location>
</feature>
<feature type="region of interest" description="Disordered" evidence="2">
    <location>
        <begin position="1421"/>
        <end position="1472"/>
    </location>
</feature>
<sequence>MFSPPASHPQWDLSGGLSPDQSSCSSDTGDVLIRSTRALLSGRRHNGPGSVQITVQKLRDSPQVRARVDDQQQRANPRQKLDTGPPRRAGEDGSPGQSSAGTRPVLRKPRATTGRPPAAESSPNRKLSAGAQRDRKPGDDLLTSRFAAGGRGVVLAALKQRSHSAPHRREVRVQLLDPGPLQNKSQGAPDLRTSSKDALGAPGVQVEPGLSAGCQGDNSNAAASAAAAAVAAAAPLIKAQVDMEARVSQLVDGVQKLLQADRDSGDRGRSLSQQTLQHLETLHSQQLQLQNQLLESTLRIMTGNVPVTSGTSDLIAPDQPGRLQVTQLDTTENVLSRRQPTCSAIGAAALDAGPVAMATPQCPEQTRDELFTVSMATQPPEGIHLQSLANDSQAVARRANEVLREMGRLKSEMNQLLMPEDSRKTTTPPPDQLQSQQNQFQPHQNPPQPTNSHQSQRAKSQRNQSRSHQTYTQQSQSEQNYIHSYQKQSQPNHFKSKHAQSHQMHSNENQFQPKNFLSPQVQLHQTASQQSQSQKNYTHFQQKQSNEFKSPEKQPYSHTAQSQQTQTQSQQSHSLLDHKPVVPSMLEEAGQVLRQVRRQKKVLEENLEALLRAKTGEVLHCQLEALAANRDWTEGVRIKKTVDAWINTLTKDIQAELSSEDTAVTSQPRAAGSSTHSGKRRGPVSTLRETGSTTAGGRGSRQTVKHRARAEPDRVTGVLTEVGQVDGESYLTRLYGRAPYDGLRRTLKKSPYLRFSSPASPLCRKPRPRLVESVRGVKVKSCKTQTGLAPGSSPVEPHHYTFSSTHMTSGDPADMHSVPMAILLGRPRINSSSKHLLREHQQEVTSPPVAPPTASVFAMDDGAPEPLPQEVEQQNTGEAPPSHAVHILETKSEEEEDGDNIFPGTDFLSVADVIQQEVSIEGEEAVELDGVPSPPPVLYQGPVFPPQTGPALPAQDETSILGLNHQRDALEHRLVEWVEQQLMSRMISEMYHAPPSDPAHILSEDQSECEERSATSDIVEAAGGAGLQLFVDSNMSVDSGLIRQLVQEVLAETVSLMLGQRDTLDTGPEPGLEVPKPGPAVHEEGKLVPLVPTPAPTPLHSPTPPVQEVTPLSTPPPSEPTSLQHEESQPMTAPEHVATPTSSPEPTPFAGRPAVHQTPPPLTWEDPELPLEEERPEEHLNPDRQPLLMSVAEEEPPLSSPLPLPAPSLSPPPPSPDPRAVSPSSSSEGSSGTSSSSTVTAGTDAALKHISEGELLISVNQLAALTEETICSLSSSLHELQDMDLDPPSEGQVRGHELLLTEQQGERPQPEGSWGREDLDQEEVSVGEVRDDWTRKPARTTNPRSCSQSGTAWQGRTSSPGQMSEFADVSEVSSGTTNQGLVAVGDMMVDPLSTLTSDLSVTPPPSHLGTHFAGQVDPVQLRQDKGGRQQGDAGGARRMEVRLPAVQLEDEEEAMEESLSAADTVSSSSDVF</sequence>
<dbReference type="RefSeq" id="XP_026164189.1">
    <property type="nucleotide sequence ID" value="XM_026308404.2"/>
</dbReference>
<feature type="compositionally biased region" description="Low complexity" evidence="2">
    <location>
        <begin position="432"/>
        <end position="443"/>
    </location>
</feature>
<feature type="compositionally biased region" description="Pro residues" evidence="2">
    <location>
        <begin position="1198"/>
        <end position="1217"/>
    </location>
</feature>
<dbReference type="CTD" id="9786"/>
<dbReference type="PANTHER" id="PTHR15721">
    <property type="entry name" value="KIAA0586 PROTEIN"/>
    <property type="match status" value="1"/>
</dbReference>
<accession>A0A3Q3L8W7</accession>
<dbReference type="GeneTree" id="ENSGT00390000012397"/>
<organism evidence="3 4">
    <name type="scientific">Mastacembelus armatus</name>
    <name type="common">zig-zag eel</name>
    <dbReference type="NCBI Taxonomy" id="205130"/>
    <lineage>
        <taxon>Eukaryota</taxon>
        <taxon>Metazoa</taxon>
        <taxon>Chordata</taxon>
        <taxon>Craniata</taxon>
        <taxon>Vertebrata</taxon>
        <taxon>Euteleostomi</taxon>
        <taxon>Actinopterygii</taxon>
        <taxon>Neopterygii</taxon>
        <taxon>Teleostei</taxon>
        <taxon>Neoteleostei</taxon>
        <taxon>Acanthomorphata</taxon>
        <taxon>Anabantaria</taxon>
        <taxon>Synbranchiformes</taxon>
        <taxon>Mastacembelidae</taxon>
        <taxon>Mastacembelus</taxon>
    </lineage>
</organism>
<feature type="compositionally biased region" description="Low complexity" evidence="2">
    <location>
        <begin position="1218"/>
        <end position="1241"/>
    </location>
</feature>
<feature type="coiled-coil region" evidence="1">
    <location>
        <begin position="586"/>
        <end position="613"/>
    </location>
</feature>
<feature type="compositionally biased region" description="Polar residues" evidence="2">
    <location>
        <begin position="501"/>
        <end position="548"/>
    </location>
</feature>
<proteinExistence type="predicted"/>
<dbReference type="GO" id="GO:0007224">
    <property type="term" value="P:smoothened signaling pathway"/>
    <property type="evidence" value="ECO:0007669"/>
    <property type="project" value="InterPro"/>
</dbReference>
<feature type="region of interest" description="Disordered" evidence="2">
    <location>
        <begin position="411"/>
        <end position="575"/>
    </location>
</feature>
<feature type="region of interest" description="Disordered" evidence="2">
    <location>
        <begin position="1281"/>
        <end position="1372"/>
    </location>
</feature>
<evidence type="ECO:0000313" key="3">
    <source>
        <dbReference type="Ensembl" id="ENSMAMP00000009747.1"/>
    </source>
</evidence>
<dbReference type="STRING" id="205130.ENSMAMP00000009747"/>
<feature type="region of interest" description="Disordered" evidence="2">
    <location>
        <begin position="174"/>
        <end position="204"/>
    </location>
</feature>
<feature type="compositionally biased region" description="Low complexity" evidence="2">
    <location>
        <begin position="557"/>
        <end position="574"/>
    </location>
</feature>
<feature type="compositionally biased region" description="Basic and acidic residues" evidence="2">
    <location>
        <begin position="1172"/>
        <end position="1182"/>
    </location>
</feature>
<keyword evidence="1" id="KW-0175">Coiled coil</keyword>
<feature type="region of interest" description="Disordered" evidence="2">
    <location>
        <begin position="1061"/>
        <end position="1241"/>
    </location>
</feature>
<dbReference type="OrthoDB" id="10057439at2759"/>
<reference evidence="3" key="1">
    <citation type="submission" date="2025-08" db="UniProtKB">
        <authorList>
            <consortium name="Ensembl"/>
        </authorList>
    </citation>
    <scope>IDENTIFICATION</scope>
</reference>
<feature type="compositionally biased region" description="Pro residues" evidence="2">
    <location>
        <begin position="1091"/>
        <end position="1105"/>
    </location>
</feature>
<keyword evidence="4" id="KW-1185">Reference proteome</keyword>
<feature type="compositionally biased region" description="Polar residues" evidence="2">
    <location>
        <begin position="457"/>
        <end position="493"/>
    </location>
</feature>
<reference evidence="3" key="2">
    <citation type="submission" date="2025-09" db="UniProtKB">
        <authorList>
            <consortium name="Ensembl"/>
        </authorList>
    </citation>
    <scope>IDENTIFICATION</scope>
</reference>
<dbReference type="Proteomes" id="UP000261640">
    <property type="component" value="Unplaced"/>
</dbReference>
<dbReference type="GeneID" id="113131294"/>
<dbReference type="FunCoup" id="A0A3Q3L8W7">
    <property type="interactions" value="909"/>
</dbReference>
<protein>
    <submittedName>
        <fullName evidence="3">Si:ch211-185a18.2</fullName>
    </submittedName>
</protein>
<feature type="compositionally biased region" description="Polar residues" evidence="2">
    <location>
        <begin position="19"/>
        <end position="28"/>
    </location>
</feature>
<evidence type="ECO:0000313" key="4">
    <source>
        <dbReference type="Proteomes" id="UP000261640"/>
    </source>
</evidence>
<dbReference type="InParanoid" id="A0A3Q3L8W7"/>
<feature type="compositionally biased region" description="Polar residues" evidence="2">
    <location>
        <begin position="1339"/>
        <end position="1362"/>
    </location>
</feature>
<feature type="compositionally biased region" description="Basic and acidic residues" evidence="2">
    <location>
        <begin position="57"/>
        <end position="72"/>
    </location>
</feature>
<evidence type="ECO:0000256" key="2">
    <source>
        <dbReference type="SAM" id="MobiDB-lite"/>
    </source>
</evidence>
<dbReference type="GO" id="GO:0036064">
    <property type="term" value="C:ciliary basal body"/>
    <property type="evidence" value="ECO:0007669"/>
    <property type="project" value="TreeGrafter"/>
</dbReference>
<dbReference type="Pfam" id="PF15324">
    <property type="entry name" value="TALPID3"/>
    <property type="match status" value="3"/>
</dbReference>
<dbReference type="InterPro" id="IPR029246">
    <property type="entry name" value="TALPID3"/>
</dbReference>
<dbReference type="Ensembl" id="ENSMAMT00000009998.2">
    <property type="protein sequence ID" value="ENSMAMP00000009747.1"/>
    <property type="gene ID" value="ENSMAMG00000006578.2"/>
</dbReference>
<feature type="compositionally biased region" description="Polar residues" evidence="2">
    <location>
        <begin position="659"/>
        <end position="676"/>
    </location>
</feature>
<evidence type="ECO:0000256" key="1">
    <source>
        <dbReference type="SAM" id="Coils"/>
    </source>
</evidence>